<comment type="function">
    <text evidence="9">Catalyzes the two-step NADP-dependent conversion of GDP-4-dehydro-6-deoxy-D-mannose to GDP-fucose, involving an epimerase and a reductase reaction.</text>
</comment>
<dbReference type="Gene3D" id="3.40.50.720">
    <property type="entry name" value="NAD(P)-binding Rossmann-like Domain"/>
    <property type="match status" value="1"/>
</dbReference>
<sequence>MNKQDKIYVAGHAGMVGSAIVRRLELEGFTSIVKRTSSELDLRNQKAVCDFFTDERPDYVFLAAAKVGGILANNMYKADFIYDNLAIQTNVIHQSYKSGVNKLLFLGSSCVYPKHASQPLKEEYLLTGELEPTNEPYAIAKIAGIKMCDTYRAQYGCDFISVMPPNLYGPNDNFDLNNSHVLAALMRKFHEARLSGAPAVELWGTGKPMREFMHVDDLARACIFLMTNYSESGFINVGTGKEISILDLALLIKKVVGYDGEIWFDHTKPDGTPRKIMDTSRVKALGYHAKIGLTEGIANMYQQTFKD</sequence>
<keyword evidence="5 9" id="KW-0560">Oxidoreductase</keyword>
<dbReference type="PANTHER" id="PTHR43238:SF1">
    <property type="entry name" value="GDP-L-FUCOSE SYNTHASE"/>
    <property type="match status" value="1"/>
</dbReference>
<evidence type="ECO:0000313" key="12">
    <source>
        <dbReference type="Proteomes" id="UP000614216"/>
    </source>
</evidence>
<keyword evidence="12" id="KW-1185">Reference proteome</keyword>
<feature type="site" description="Important for catalytic activity" evidence="9">
    <location>
        <position position="110"/>
    </location>
</feature>
<dbReference type="EMBL" id="JAEUGD010000042">
    <property type="protein sequence ID" value="MBL6447227.1"/>
    <property type="molecule type" value="Genomic_DNA"/>
</dbReference>
<evidence type="ECO:0000256" key="1">
    <source>
        <dbReference type="ARBA" id="ARBA00004883"/>
    </source>
</evidence>
<feature type="binding site" evidence="9">
    <location>
        <begin position="11"/>
        <end position="17"/>
    </location>
    <ligand>
        <name>NADP(+)</name>
        <dbReference type="ChEBI" id="CHEBI:58349"/>
    </ligand>
</feature>
<keyword evidence="4 9" id="KW-0521">NADP</keyword>
<proteinExistence type="inferred from homology"/>
<feature type="site" description="Important for catalytic activity" evidence="9">
    <location>
        <position position="108"/>
    </location>
</feature>
<feature type="active site" description="Proton donor/acceptor" evidence="9">
    <location>
        <position position="137"/>
    </location>
</feature>
<feature type="binding site" evidence="9">
    <location>
        <position position="203"/>
    </location>
    <ligand>
        <name>substrate</name>
    </ligand>
</feature>
<accession>A0A937KC78</accession>
<evidence type="ECO:0000256" key="2">
    <source>
        <dbReference type="ARBA" id="ARBA00005959"/>
    </source>
</evidence>
<comment type="similarity">
    <text evidence="2 9">Belongs to the NAD(P)-dependent epimerase/dehydratase family. Fucose synthase subfamily.</text>
</comment>
<dbReference type="GO" id="GO:0050577">
    <property type="term" value="F:GDP-L-fucose synthase activity"/>
    <property type="evidence" value="ECO:0007669"/>
    <property type="project" value="UniProtKB-UniRule"/>
</dbReference>
<dbReference type="SUPFAM" id="SSF51735">
    <property type="entry name" value="NAD(P)-binding Rossmann-fold domains"/>
    <property type="match status" value="1"/>
</dbReference>
<evidence type="ECO:0000313" key="11">
    <source>
        <dbReference type="EMBL" id="MBL6447227.1"/>
    </source>
</evidence>
<feature type="domain" description="NAD-dependent epimerase/dehydratase" evidence="10">
    <location>
        <begin position="7"/>
        <end position="238"/>
    </location>
</feature>
<comment type="catalytic activity">
    <reaction evidence="8 9">
        <text>GDP-beta-L-fucose + NADP(+) = GDP-4-dehydro-alpha-D-rhamnose + NADPH + H(+)</text>
        <dbReference type="Rhea" id="RHEA:18885"/>
        <dbReference type="ChEBI" id="CHEBI:15378"/>
        <dbReference type="ChEBI" id="CHEBI:57273"/>
        <dbReference type="ChEBI" id="CHEBI:57783"/>
        <dbReference type="ChEBI" id="CHEBI:57964"/>
        <dbReference type="ChEBI" id="CHEBI:58349"/>
        <dbReference type="EC" id="1.1.1.271"/>
    </reaction>
</comment>
<feature type="binding site" evidence="9">
    <location>
        <position position="270"/>
    </location>
    <ligand>
        <name>substrate</name>
    </ligand>
</feature>
<evidence type="ECO:0000256" key="4">
    <source>
        <dbReference type="ARBA" id="ARBA00022857"/>
    </source>
</evidence>
<comment type="caution">
    <text evidence="11">The sequence shown here is derived from an EMBL/GenBank/DDBJ whole genome shotgun (WGS) entry which is preliminary data.</text>
</comment>
<evidence type="ECO:0000259" key="10">
    <source>
        <dbReference type="Pfam" id="PF01370"/>
    </source>
</evidence>
<dbReference type="AlphaFoldDB" id="A0A937KC78"/>
<evidence type="ECO:0000256" key="8">
    <source>
        <dbReference type="ARBA" id="ARBA00051935"/>
    </source>
</evidence>
<dbReference type="InterPro" id="IPR036291">
    <property type="entry name" value="NAD(P)-bd_dom_sf"/>
</dbReference>
<dbReference type="FunFam" id="3.40.50.720:FF:000101">
    <property type="entry name" value="GDP-L-fucose synthase"/>
    <property type="match status" value="1"/>
</dbReference>
<dbReference type="CDD" id="cd05239">
    <property type="entry name" value="GDP_FS_SDR_e"/>
    <property type="match status" value="1"/>
</dbReference>
<feature type="binding site" evidence="9">
    <location>
        <begin position="164"/>
        <end position="167"/>
    </location>
    <ligand>
        <name>NADP(+)</name>
        <dbReference type="ChEBI" id="CHEBI:58349"/>
    </ligand>
</feature>
<protein>
    <recommendedName>
        <fullName evidence="3 9">GDP-L-fucose synthase</fullName>
        <ecNumber evidence="3 9">1.1.1.271</ecNumber>
    </recommendedName>
    <alternativeName>
        <fullName evidence="9">GDP-4-keto-6-deoxy-D-mannose-3,5-epimerase-4-reductase</fullName>
    </alternativeName>
</protein>
<dbReference type="Gene3D" id="3.90.25.10">
    <property type="entry name" value="UDP-galactose 4-epimerase, domain 1"/>
    <property type="match status" value="1"/>
</dbReference>
<evidence type="ECO:0000256" key="5">
    <source>
        <dbReference type="ARBA" id="ARBA00023002"/>
    </source>
</evidence>
<evidence type="ECO:0000256" key="7">
    <source>
        <dbReference type="ARBA" id="ARBA00023268"/>
    </source>
</evidence>
<dbReference type="InterPro" id="IPR028614">
    <property type="entry name" value="GDP_fucose/colitose_synth"/>
</dbReference>
<comment type="pathway">
    <text evidence="1 9">Nucleotide-sugar biosynthesis; GDP-L-fucose biosynthesis via de novo pathway; GDP-L-fucose from GDP-alpha-D-mannose: step 2/2.</text>
</comment>
<dbReference type="GO" id="GO:0016853">
    <property type="term" value="F:isomerase activity"/>
    <property type="evidence" value="ECO:0007669"/>
    <property type="project" value="UniProtKB-KW"/>
</dbReference>
<dbReference type="HAMAP" id="MF_00956">
    <property type="entry name" value="GDP_fucose_synth"/>
    <property type="match status" value="1"/>
</dbReference>
<keyword evidence="7 9" id="KW-0511">Multifunctional enzyme</keyword>
<evidence type="ECO:0000256" key="6">
    <source>
        <dbReference type="ARBA" id="ARBA00023235"/>
    </source>
</evidence>
<gene>
    <name evidence="9" type="primary">fcl</name>
    <name evidence="11" type="ORF">JMN32_12970</name>
</gene>
<evidence type="ECO:0000256" key="9">
    <source>
        <dbReference type="HAMAP-Rule" id="MF_00956"/>
    </source>
</evidence>
<dbReference type="Proteomes" id="UP000614216">
    <property type="component" value="Unassembled WGS sequence"/>
</dbReference>
<feature type="binding site" evidence="9">
    <location>
        <position position="210"/>
    </location>
    <ligand>
        <name>substrate</name>
    </ligand>
</feature>
<feature type="binding site" evidence="9">
    <location>
        <position position="180"/>
    </location>
    <ligand>
        <name>NADP(+)</name>
        <dbReference type="ChEBI" id="CHEBI:58349"/>
    </ligand>
</feature>
<dbReference type="PANTHER" id="PTHR43238">
    <property type="entry name" value="GDP-L-FUCOSE SYNTHASE"/>
    <property type="match status" value="1"/>
</dbReference>
<evidence type="ECO:0000256" key="3">
    <source>
        <dbReference type="ARBA" id="ARBA00012371"/>
    </source>
</evidence>
<dbReference type="InterPro" id="IPR001509">
    <property type="entry name" value="Epimerase_deHydtase"/>
</dbReference>
<dbReference type="EC" id="1.1.1.271" evidence="3 9"/>
<feature type="binding site" evidence="9">
    <location>
        <begin position="106"/>
        <end position="109"/>
    </location>
    <ligand>
        <name>NADP(+)</name>
        <dbReference type="ChEBI" id="CHEBI:58349"/>
    </ligand>
</feature>
<dbReference type="Pfam" id="PF01370">
    <property type="entry name" value="Epimerase"/>
    <property type="match status" value="1"/>
</dbReference>
<name>A0A937KC78_9BACT</name>
<organism evidence="11 12">
    <name type="scientific">Fulvivirga marina</name>
    <dbReference type="NCBI Taxonomy" id="2494733"/>
    <lineage>
        <taxon>Bacteria</taxon>
        <taxon>Pseudomonadati</taxon>
        <taxon>Bacteroidota</taxon>
        <taxon>Cytophagia</taxon>
        <taxon>Cytophagales</taxon>
        <taxon>Fulvivirgaceae</taxon>
        <taxon>Fulvivirga</taxon>
    </lineage>
</organism>
<dbReference type="GO" id="GO:0070401">
    <property type="term" value="F:NADP+ binding"/>
    <property type="evidence" value="ECO:0007669"/>
    <property type="project" value="UniProtKB-UniRule"/>
</dbReference>
<dbReference type="GO" id="GO:0042351">
    <property type="term" value="P:'de novo' GDP-L-fucose biosynthetic process"/>
    <property type="evidence" value="ECO:0007669"/>
    <property type="project" value="UniProtKB-UniRule"/>
</dbReference>
<feature type="binding site" evidence="9">
    <location>
        <position position="141"/>
    </location>
    <ligand>
        <name>NADP(+)</name>
        <dbReference type="ChEBI" id="CHEBI:58349"/>
    </ligand>
</feature>
<feature type="binding site" evidence="9">
    <location>
        <position position="188"/>
    </location>
    <ligand>
        <name>substrate</name>
    </ligand>
</feature>
<reference evidence="11" key="1">
    <citation type="submission" date="2021-01" db="EMBL/GenBank/DDBJ databases">
        <title>Fulvivirga kasyanovii gen. nov., sp nov., a novel member of the phylum Bacteroidetes isolated from seawater in a mussel farm.</title>
        <authorList>
            <person name="Zhao L.-H."/>
            <person name="Wang Z.-J."/>
        </authorList>
    </citation>
    <scope>NUCLEOTIDE SEQUENCE</scope>
    <source>
        <strain evidence="11">29W222</strain>
    </source>
</reference>
<dbReference type="RefSeq" id="WP_202856748.1">
    <property type="nucleotide sequence ID" value="NZ_JAEUGD010000042.1"/>
</dbReference>
<keyword evidence="6 9" id="KW-0413">Isomerase</keyword>